<dbReference type="Gene3D" id="2.60.40.1190">
    <property type="match status" value="1"/>
</dbReference>
<feature type="domain" description="Carbohydrate-binding" evidence="1">
    <location>
        <begin position="49"/>
        <end position="244"/>
    </location>
</feature>
<dbReference type="GO" id="GO:0030246">
    <property type="term" value="F:carbohydrate binding"/>
    <property type="evidence" value="ECO:0007669"/>
    <property type="project" value="InterPro"/>
</dbReference>
<gene>
    <name evidence="2" type="ORF">SDC9_96848</name>
</gene>
<dbReference type="SUPFAM" id="SSF49344">
    <property type="entry name" value="CBD9-like"/>
    <property type="match status" value="1"/>
</dbReference>
<organism evidence="2">
    <name type="scientific">bioreactor metagenome</name>
    <dbReference type="NCBI Taxonomy" id="1076179"/>
    <lineage>
        <taxon>unclassified sequences</taxon>
        <taxon>metagenomes</taxon>
        <taxon>ecological metagenomes</taxon>
    </lineage>
</organism>
<sequence length="245" mass="28364">MRYFTITLILLCSASFCTAEDFSLNKMKRLIVKSVTPKSELPQHDEIIALFNENHVDFNEIDIVNWSNYPYKPSVKFRIAYSKDEIFIQYIVNESCIRAHYINDEGSRPFTDSCVEFFSIPGEDSVYYNLEMNCLGVGTFAGGAKRTERTRFGSEVLSQIRRYSSLPKEVISSKEGNFEWSLTIALPIKLFSLSKVEPLKGRIIKANFYKCGDELLQRHYLSWNPIPIEKPNFHTPDYFGELLFD</sequence>
<name>A0A645AGZ3_9ZZZZ</name>
<reference evidence="2" key="1">
    <citation type="submission" date="2019-08" db="EMBL/GenBank/DDBJ databases">
        <authorList>
            <person name="Kucharzyk K."/>
            <person name="Murdoch R.W."/>
            <person name="Higgins S."/>
            <person name="Loffler F."/>
        </authorList>
    </citation>
    <scope>NUCLEOTIDE SEQUENCE</scope>
</reference>
<dbReference type="Pfam" id="PF16011">
    <property type="entry name" value="CBM9_2"/>
    <property type="match status" value="1"/>
</dbReference>
<evidence type="ECO:0000259" key="1">
    <source>
        <dbReference type="Pfam" id="PF16011"/>
    </source>
</evidence>
<dbReference type="GO" id="GO:0016052">
    <property type="term" value="P:carbohydrate catabolic process"/>
    <property type="evidence" value="ECO:0007669"/>
    <property type="project" value="InterPro"/>
</dbReference>
<evidence type="ECO:0000313" key="2">
    <source>
        <dbReference type="EMBL" id="MPM50113.1"/>
    </source>
</evidence>
<dbReference type="CDD" id="cd09620">
    <property type="entry name" value="CBM9_like_3"/>
    <property type="match status" value="1"/>
</dbReference>
<proteinExistence type="predicted"/>
<dbReference type="EMBL" id="VSSQ01012820">
    <property type="protein sequence ID" value="MPM50113.1"/>
    <property type="molecule type" value="Genomic_DNA"/>
</dbReference>
<accession>A0A645AGZ3</accession>
<dbReference type="GO" id="GO:0004553">
    <property type="term" value="F:hydrolase activity, hydrolyzing O-glycosyl compounds"/>
    <property type="evidence" value="ECO:0007669"/>
    <property type="project" value="InterPro"/>
</dbReference>
<dbReference type="InterPro" id="IPR010502">
    <property type="entry name" value="Carb-bd_dom_fam9"/>
</dbReference>
<protein>
    <recommendedName>
        <fullName evidence="1">Carbohydrate-binding domain-containing protein</fullName>
    </recommendedName>
</protein>
<dbReference type="AlphaFoldDB" id="A0A645AGZ3"/>
<comment type="caution">
    <text evidence="2">The sequence shown here is derived from an EMBL/GenBank/DDBJ whole genome shotgun (WGS) entry which is preliminary data.</text>
</comment>